<feature type="region of interest" description="Disordered" evidence="1">
    <location>
        <begin position="332"/>
        <end position="455"/>
    </location>
</feature>
<dbReference type="AlphaFoldDB" id="A0A084QQU6"/>
<feature type="compositionally biased region" description="Polar residues" evidence="1">
    <location>
        <begin position="799"/>
        <end position="813"/>
    </location>
</feature>
<keyword evidence="2" id="KW-1133">Transmembrane helix</keyword>
<feature type="region of interest" description="Disordered" evidence="1">
    <location>
        <begin position="483"/>
        <end position="509"/>
    </location>
</feature>
<protein>
    <recommendedName>
        <fullName evidence="6">Extracellular membrane protein CFEM domain-containing protein</fullName>
    </recommendedName>
</protein>
<dbReference type="OMA" id="WRPSAIG"/>
<feature type="compositionally biased region" description="Low complexity" evidence="1">
    <location>
        <begin position="557"/>
        <end position="569"/>
    </location>
</feature>
<proteinExistence type="predicted"/>
<keyword evidence="3" id="KW-0732">Signal</keyword>
<dbReference type="OrthoDB" id="3946741at2759"/>
<dbReference type="STRING" id="1283841.A0A084QQU6"/>
<feature type="compositionally biased region" description="Polar residues" evidence="1">
    <location>
        <begin position="362"/>
        <end position="371"/>
    </location>
</feature>
<feature type="compositionally biased region" description="Low complexity" evidence="1">
    <location>
        <begin position="768"/>
        <end position="784"/>
    </location>
</feature>
<feature type="compositionally biased region" description="Pro residues" evidence="1">
    <location>
        <begin position="381"/>
        <end position="397"/>
    </location>
</feature>
<keyword evidence="2" id="KW-0472">Membrane</keyword>
<organism evidence="4 5">
    <name type="scientific">Stachybotrys chlorohalonatus (strain IBT 40285)</name>
    <dbReference type="NCBI Taxonomy" id="1283841"/>
    <lineage>
        <taxon>Eukaryota</taxon>
        <taxon>Fungi</taxon>
        <taxon>Dikarya</taxon>
        <taxon>Ascomycota</taxon>
        <taxon>Pezizomycotina</taxon>
        <taxon>Sordariomycetes</taxon>
        <taxon>Hypocreomycetidae</taxon>
        <taxon>Hypocreales</taxon>
        <taxon>Stachybotryaceae</taxon>
        <taxon>Stachybotrys</taxon>
    </lineage>
</organism>
<feature type="compositionally biased region" description="Polar residues" evidence="1">
    <location>
        <begin position="691"/>
        <end position="715"/>
    </location>
</feature>
<feature type="compositionally biased region" description="Polar residues" evidence="1">
    <location>
        <begin position="571"/>
        <end position="583"/>
    </location>
</feature>
<evidence type="ECO:0000256" key="2">
    <source>
        <dbReference type="SAM" id="Phobius"/>
    </source>
</evidence>
<evidence type="ECO:0000256" key="1">
    <source>
        <dbReference type="SAM" id="MobiDB-lite"/>
    </source>
</evidence>
<dbReference type="Proteomes" id="UP000028524">
    <property type="component" value="Unassembled WGS sequence"/>
</dbReference>
<feature type="signal peptide" evidence="3">
    <location>
        <begin position="1"/>
        <end position="23"/>
    </location>
</feature>
<keyword evidence="5" id="KW-1185">Reference proteome</keyword>
<feature type="compositionally biased region" description="Low complexity" evidence="1">
    <location>
        <begin position="198"/>
        <end position="213"/>
    </location>
</feature>
<evidence type="ECO:0000313" key="4">
    <source>
        <dbReference type="EMBL" id="KFA66331.1"/>
    </source>
</evidence>
<feature type="chain" id="PRO_5001779565" description="Extracellular membrane protein CFEM domain-containing protein" evidence="3">
    <location>
        <begin position="24"/>
        <end position="883"/>
    </location>
</feature>
<accession>A0A084QQU6</accession>
<gene>
    <name evidence="4" type="ORF">S40285_01238</name>
</gene>
<name>A0A084QQU6_STAC4</name>
<keyword evidence="2" id="KW-0812">Transmembrane</keyword>
<evidence type="ECO:0000256" key="3">
    <source>
        <dbReference type="SAM" id="SignalP"/>
    </source>
</evidence>
<dbReference type="PROSITE" id="PS51257">
    <property type="entry name" value="PROKAR_LIPOPROTEIN"/>
    <property type="match status" value="1"/>
</dbReference>
<feature type="transmembrane region" description="Helical" evidence="2">
    <location>
        <begin position="238"/>
        <end position="262"/>
    </location>
</feature>
<feature type="compositionally biased region" description="Acidic residues" evidence="1">
    <location>
        <begin position="217"/>
        <end position="231"/>
    </location>
</feature>
<reference evidence="4 5" key="1">
    <citation type="journal article" date="2014" name="BMC Genomics">
        <title>Comparative genome sequencing reveals chemotype-specific gene clusters in the toxigenic black mold Stachybotrys.</title>
        <authorList>
            <person name="Semeiks J."/>
            <person name="Borek D."/>
            <person name="Otwinowski Z."/>
            <person name="Grishin N.V."/>
        </authorList>
    </citation>
    <scope>NUCLEOTIDE SEQUENCE [LARGE SCALE GENOMIC DNA]</scope>
    <source>
        <strain evidence="4 5">IBT 40285</strain>
    </source>
</reference>
<evidence type="ECO:0008006" key="6">
    <source>
        <dbReference type="Google" id="ProtNLM"/>
    </source>
</evidence>
<feature type="region of interest" description="Disordered" evidence="1">
    <location>
        <begin position="527"/>
        <end position="813"/>
    </location>
</feature>
<feature type="compositionally biased region" description="Polar residues" evidence="1">
    <location>
        <begin position="600"/>
        <end position="609"/>
    </location>
</feature>
<feature type="region of interest" description="Disordered" evidence="1">
    <location>
        <begin position="848"/>
        <end position="883"/>
    </location>
</feature>
<dbReference type="HOGENOM" id="CLU_003716_0_0_1"/>
<evidence type="ECO:0000313" key="5">
    <source>
        <dbReference type="Proteomes" id="UP000028524"/>
    </source>
</evidence>
<feature type="region of interest" description="Disordered" evidence="1">
    <location>
        <begin position="141"/>
        <end position="182"/>
    </location>
</feature>
<dbReference type="InParanoid" id="A0A084QQU6"/>
<sequence>MAIKPSLASTLLCLSSLLSGCAAQPVIHNEIAALIPECASVCFRSFVHVNYGTTTCGRTPSLQCLCSRRGASGFTVGEGALQCISAERAIGFCSSDEASDAVINRAFAMCEGQDDAVEPTNGIITATLVFPPSGSGIITVPPVTNPIPVPTQTTTFTSTSARSSSPSSRISSSSAPSALPSSAISSFTTNRASTTLLTATQESSTSTGSSSATPGVGEEEQDEANEDDTSDELGTGQIIGISIGVSAAIAFAVLAIFLARYYRKRRYPGLKTGFFPRRDTFGYYSDKKPTNDSNPWLAQQITAPLDPFPAPPSNVYNRSSWRPSAIGLAISPPQYRERAESPIPPRRASKLLPAKPTMALPTRSTPSPTSHAPQTQAPETQAPPAPAQPPVQPPASPGQPSSQRPTRPKLQIPQENPLTKPPPPRLILNERESTLTEFEEDGARSLTSPSGLVWKLPSAGPFSASTFYVSDKAGNWILKDSKTYSATEAKEPPLTSPTAAATSDMKPAAAQARSLFARAAAGLEALPETATSRERSAKASLAPAAEITPTAGLPRGSSVYSQSSSVPQPLFSFQHNPTSSASAQRPGPTVLIARPRTESESSGATHITTSSEDCSSDPSPPAVEQQSNLSPVAESPYSGSGRSPVSYPKIPGRGRNGAPRESMVARTGPPPSNAFTYSPPGQPSPTLGLGLQQQASAASTRLSAYNNSKGKSPMQNPGLVRNGSPTMRIVRPSPEPDDRTQLPSSRPRPPYQAYPGYLSDEQPPLPPQLHQQQQPQQKPLPQVPYLETRNFPLPPLTVDYQSPASERTVSNTSSLLAKRLGSDRAANMAIPTNTADPRWRRDGLLSPEAMATPKHTGDLPSTPTWMPRLTPTRRGDDLFLNVQ</sequence>
<dbReference type="EMBL" id="KL660461">
    <property type="protein sequence ID" value="KFA66331.1"/>
    <property type="molecule type" value="Genomic_DNA"/>
</dbReference>
<feature type="region of interest" description="Disordered" evidence="1">
    <location>
        <begin position="197"/>
        <end position="233"/>
    </location>
</feature>
<feature type="compositionally biased region" description="Low complexity" evidence="1">
    <location>
        <begin position="150"/>
        <end position="182"/>
    </location>
</feature>